<feature type="transmembrane region" description="Helical" evidence="1">
    <location>
        <begin position="77"/>
        <end position="96"/>
    </location>
</feature>
<keyword evidence="1" id="KW-1133">Transmembrane helix</keyword>
<organism evidence="2 3">
    <name type="scientific">Glycocaulis albus</name>
    <dbReference type="NCBI Taxonomy" id="1382801"/>
    <lineage>
        <taxon>Bacteria</taxon>
        <taxon>Pseudomonadati</taxon>
        <taxon>Pseudomonadota</taxon>
        <taxon>Alphaproteobacteria</taxon>
        <taxon>Maricaulales</taxon>
        <taxon>Maricaulaceae</taxon>
        <taxon>Glycocaulis</taxon>
    </lineage>
</organism>
<comment type="caution">
    <text evidence="2">The sequence shown here is derived from an EMBL/GenBank/DDBJ whole genome shotgun (WGS) entry which is preliminary data.</text>
</comment>
<dbReference type="InterPro" id="IPR009325">
    <property type="entry name" value="DUF983"/>
</dbReference>
<accession>A0ABQ1XLY9</accession>
<dbReference type="Proteomes" id="UP000648722">
    <property type="component" value="Unassembled WGS sequence"/>
</dbReference>
<feature type="transmembrane region" description="Helical" evidence="1">
    <location>
        <begin position="51"/>
        <end position="71"/>
    </location>
</feature>
<sequence>MNTPHPVIAGISGRCPRCGEGRLFSGFLKFAETCESCGLDYSAEDAGDGPAVFIILIVGFIVVPLALALELSVEPPLWLHVVLWLPLALGLCVALLRPFRGAMFTLQWHHSAREARLDEDDS</sequence>
<dbReference type="RefSeq" id="WP_188451604.1">
    <property type="nucleotide sequence ID" value="NZ_BMFS01000004.1"/>
</dbReference>
<reference evidence="3" key="1">
    <citation type="journal article" date="2019" name="Int. J. Syst. Evol. Microbiol.">
        <title>The Global Catalogue of Microorganisms (GCM) 10K type strain sequencing project: providing services to taxonomists for standard genome sequencing and annotation.</title>
        <authorList>
            <consortium name="The Broad Institute Genomics Platform"/>
            <consortium name="The Broad Institute Genome Sequencing Center for Infectious Disease"/>
            <person name="Wu L."/>
            <person name="Ma J."/>
        </authorList>
    </citation>
    <scope>NUCLEOTIDE SEQUENCE [LARGE SCALE GENOMIC DNA]</scope>
    <source>
        <strain evidence="3">CGMCC 1.12766</strain>
    </source>
</reference>
<protein>
    <submittedName>
        <fullName evidence="2">Membrane protein</fullName>
    </submittedName>
</protein>
<name>A0ABQ1XLY9_9PROT</name>
<keyword evidence="1" id="KW-0812">Transmembrane</keyword>
<dbReference type="EMBL" id="BMFS01000004">
    <property type="protein sequence ID" value="GGG97469.1"/>
    <property type="molecule type" value="Genomic_DNA"/>
</dbReference>
<proteinExistence type="predicted"/>
<evidence type="ECO:0000256" key="1">
    <source>
        <dbReference type="SAM" id="Phobius"/>
    </source>
</evidence>
<keyword evidence="1" id="KW-0472">Membrane</keyword>
<gene>
    <name evidence="2" type="ORF">GCM10007420_11460</name>
</gene>
<evidence type="ECO:0000313" key="3">
    <source>
        <dbReference type="Proteomes" id="UP000648722"/>
    </source>
</evidence>
<keyword evidence="3" id="KW-1185">Reference proteome</keyword>
<evidence type="ECO:0000313" key="2">
    <source>
        <dbReference type="EMBL" id="GGG97469.1"/>
    </source>
</evidence>
<dbReference type="Pfam" id="PF06170">
    <property type="entry name" value="DUF983"/>
    <property type="match status" value="1"/>
</dbReference>